<dbReference type="Proteomes" id="UP001377168">
    <property type="component" value="Unassembled WGS sequence"/>
</dbReference>
<proteinExistence type="predicted"/>
<dbReference type="EMBL" id="JBBKAJ010000022">
    <property type="protein sequence ID" value="MEJ8636340.1"/>
    <property type="molecule type" value="Genomic_DNA"/>
</dbReference>
<organism evidence="1 2">
    <name type="scientific">Streptomyces achmelvichensis</name>
    <dbReference type="NCBI Taxonomy" id="3134111"/>
    <lineage>
        <taxon>Bacteria</taxon>
        <taxon>Bacillati</taxon>
        <taxon>Actinomycetota</taxon>
        <taxon>Actinomycetes</taxon>
        <taxon>Kitasatosporales</taxon>
        <taxon>Streptomycetaceae</taxon>
        <taxon>Streptomyces</taxon>
    </lineage>
</organism>
<evidence type="ECO:0000313" key="2">
    <source>
        <dbReference type="Proteomes" id="UP001377168"/>
    </source>
</evidence>
<reference evidence="1" key="1">
    <citation type="submission" date="2024-03" db="EMBL/GenBank/DDBJ databases">
        <title>Novel Streptomyces species of biotechnological and ecological value are a feature of Machair soil.</title>
        <authorList>
            <person name="Prole J.R."/>
            <person name="Goodfellow M."/>
            <person name="Allenby N."/>
            <person name="Ward A.C."/>
        </authorList>
    </citation>
    <scope>NUCLEOTIDE SEQUENCE</scope>
    <source>
        <strain evidence="1">MS2.AVA.5</strain>
    </source>
</reference>
<accession>A0ACC6PYI8</accession>
<keyword evidence="2" id="KW-1185">Reference proteome</keyword>
<protein>
    <submittedName>
        <fullName evidence="1">Uncharacterized protein</fullName>
    </submittedName>
</protein>
<name>A0ACC6PYI8_9ACTN</name>
<gene>
    <name evidence="1" type="ORF">WKI67_23540</name>
</gene>
<sequence length="250" mass="24663">MGWVRAAGVLAAVCLLAGCASADKGERHEAWEGPSAPPSLSAPPSASASGSASPSPSATTSAPTASGTSAPLPTVPPARPPAAPGGGIGGGNGSGGGSGGGGGTSGGGQPEPPVAPAPPSQEAPAGGTDGFPYDGDLCADTDHGPYVRITSATGTGTSARVTGRAGYFSCDARGEPSWTSTPETVSYPLNPDAHITVTTPFVPAGQRRAMSAAEFLRRVNAQAGTRSLVFHYQTDPEALWIVNQIDPAQY</sequence>
<evidence type="ECO:0000313" key="1">
    <source>
        <dbReference type="EMBL" id="MEJ8636340.1"/>
    </source>
</evidence>
<comment type="caution">
    <text evidence="1">The sequence shown here is derived from an EMBL/GenBank/DDBJ whole genome shotgun (WGS) entry which is preliminary data.</text>
</comment>